<evidence type="ECO:0000256" key="1">
    <source>
        <dbReference type="ARBA" id="ARBA00004141"/>
    </source>
</evidence>
<reference evidence="7" key="2">
    <citation type="submission" date="2021-04" db="EMBL/GenBank/DDBJ databases">
        <authorList>
            <person name="Gilroy R."/>
        </authorList>
    </citation>
    <scope>NUCLEOTIDE SEQUENCE</scope>
    <source>
        <strain evidence="7">2189</strain>
    </source>
</reference>
<sequence>MEEYQPQNSPEQGNGSGNNDDFSQRKAVCAVAYLFGILFFLPLILYPNDAFGKFHANQSLVLLIVSVCGSVVFGILALIPIAGIILMAAFSLLMFVLCIVGLVGAARGEMKELPVIGKFKLIK</sequence>
<dbReference type="EMBL" id="DXEW01000005">
    <property type="protein sequence ID" value="HIX49942.1"/>
    <property type="molecule type" value="Genomic_DNA"/>
</dbReference>
<dbReference type="InterPro" id="IPR019109">
    <property type="entry name" value="MamF_MmsF"/>
</dbReference>
<organism evidence="7 8">
    <name type="scientific">Candidatus Borkfalkia faecavium</name>
    <dbReference type="NCBI Taxonomy" id="2838508"/>
    <lineage>
        <taxon>Bacteria</taxon>
        <taxon>Bacillati</taxon>
        <taxon>Bacillota</taxon>
        <taxon>Clostridia</taxon>
        <taxon>Christensenellales</taxon>
        <taxon>Christensenellaceae</taxon>
        <taxon>Candidatus Borkfalkia</taxon>
    </lineage>
</organism>
<feature type="transmembrane region" description="Helical" evidence="6">
    <location>
        <begin position="85"/>
        <end position="106"/>
    </location>
</feature>
<keyword evidence="3 6" id="KW-1133">Transmembrane helix</keyword>
<dbReference type="Pfam" id="PF09685">
    <property type="entry name" value="MamF_MmsF"/>
    <property type="match status" value="1"/>
</dbReference>
<keyword evidence="2 6" id="KW-0812">Transmembrane</keyword>
<protein>
    <submittedName>
        <fullName evidence="7">DUF4870 domain-containing protein</fullName>
    </submittedName>
</protein>
<reference evidence="7" key="1">
    <citation type="journal article" date="2021" name="PeerJ">
        <title>Extensive microbial diversity within the chicken gut microbiome revealed by metagenomics and culture.</title>
        <authorList>
            <person name="Gilroy R."/>
            <person name="Ravi A."/>
            <person name="Getino M."/>
            <person name="Pursley I."/>
            <person name="Horton D.L."/>
            <person name="Alikhan N.F."/>
            <person name="Baker D."/>
            <person name="Gharbi K."/>
            <person name="Hall N."/>
            <person name="Watson M."/>
            <person name="Adriaenssens E.M."/>
            <person name="Foster-Nyarko E."/>
            <person name="Jarju S."/>
            <person name="Secka A."/>
            <person name="Antonio M."/>
            <person name="Oren A."/>
            <person name="Chaudhuri R.R."/>
            <person name="La Ragione R."/>
            <person name="Hildebrand F."/>
            <person name="Pallen M.J."/>
        </authorList>
    </citation>
    <scope>NUCLEOTIDE SEQUENCE</scope>
    <source>
        <strain evidence="7">2189</strain>
    </source>
</reference>
<evidence type="ECO:0000256" key="2">
    <source>
        <dbReference type="ARBA" id="ARBA00022692"/>
    </source>
</evidence>
<comment type="caution">
    <text evidence="7">The sequence shown here is derived from an EMBL/GenBank/DDBJ whole genome shotgun (WGS) entry which is preliminary data.</text>
</comment>
<evidence type="ECO:0000313" key="8">
    <source>
        <dbReference type="Proteomes" id="UP000886847"/>
    </source>
</evidence>
<dbReference type="Proteomes" id="UP000886847">
    <property type="component" value="Unassembled WGS sequence"/>
</dbReference>
<feature type="transmembrane region" description="Helical" evidence="6">
    <location>
        <begin position="30"/>
        <end position="48"/>
    </location>
</feature>
<comment type="subcellular location">
    <subcellularLocation>
        <location evidence="1">Membrane</location>
        <topology evidence="1">Multi-pass membrane protein</topology>
    </subcellularLocation>
</comment>
<feature type="transmembrane region" description="Helical" evidence="6">
    <location>
        <begin position="60"/>
        <end position="79"/>
    </location>
</feature>
<accession>A0A9D2ATQ3</accession>
<evidence type="ECO:0000256" key="3">
    <source>
        <dbReference type="ARBA" id="ARBA00022989"/>
    </source>
</evidence>
<evidence type="ECO:0000313" key="7">
    <source>
        <dbReference type="EMBL" id="HIX49942.1"/>
    </source>
</evidence>
<gene>
    <name evidence="7" type="ORF">H9851_01490</name>
</gene>
<evidence type="ECO:0000256" key="5">
    <source>
        <dbReference type="SAM" id="MobiDB-lite"/>
    </source>
</evidence>
<evidence type="ECO:0000256" key="4">
    <source>
        <dbReference type="ARBA" id="ARBA00023136"/>
    </source>
</evidence>
<dbReference type="AlphaFoldDB" id="A0A9D2ATQ3"/>
<proteinExistence type="predicted"/>
<keyword evidence="4 6" id="KW-0472">Membrane</keyword>
<name>A0A9D2ATQ3_9FIRM</name>
<feature type="region of interest" description="Disordered" evidence="5">
    <location>
        <begin position="1"/>
        <end position="20"/>
    </location>
</feature>
<evidence type="ECO:0000256" key="6">
    <source>
        <dbReference type="SAM" id="Phobius"/>
    </source>
</evidence>